<dbReference type="InterPro" id="IPR013083">
    <property type="entry name" value="Znf_RING/FYVE/PHD"/>
</dbReference>
<feature type="region of interest" description="Disordered" evidence="1">
    <location>
        <begin position="300"/>
        <end position="353"/>
    </location>
</feature>
<keyword evidence="3" id="KW-1185">Reference proteome</keyword>
<reference evidence="2" key="2">
    <citation type="submission" date="2022-06" db="UniProtKB">
        <authorList>
            <consortium name="EnsemblMetazoa"/>
        </authorList>
    </citation>
    <scope>IDENTIFICATION</scope>
    <source>
        <strain evidence="2">DF5081</strain>
    </source>
</reference>
<feature type="compositionally biased region" description="Basic and acidic residues" evidence="1">
    <location>
        <begin position="302"/>
        <end position="312"/>
    </location>
</feature>
<organism evidence="2 3">
    <name type="scientific">Caenorhabditis japonica</name>
    <dbReference type="NCBI Taxonomy" id="281687"/>
    <lineage>
        <taxon>Eukaryota</taxon>
        <taxon>Metazoa</taxon>
        <taxon>Ecdysozoa</taxon>
        <taxon>Nematoda</taxon>
        <taxon>Chromadorea</taxon>
        <taxon>Rhabditida</taxon>
        <taxon>Rhabditina</taxon>
        <taxon>Rhabditomorpha</taxon>
        <taxon>Rhabditoidea</taxon>
        <taxon>Rhabditidae</taxon>
        <taxon>Peloderinae</taxon>
        <taxon>Caenorhabditis</taxon>
    </lineage>
</organism>
<name>A0A8R1E0V2_CAEJA</name>
<dbReference type="EnsemblMetazoa" id="CJA17154.1">
    <property type="protein sequence ID" value="CJA17154.1"/>
    <property type="gene ID" value="WBGene00136359"/>
</dbReference>
<evidence type="ECO:0000313" key="3">
    <source>
        <dbReference type="Proteomes" id="UP000005237"/>
    </source>
</evidence>
<dbReference type="AlphaFoldDB" id="A0A8R1E0V2"/>
<protein>
    <submittedName>
        <fullName evidence="2">Uncharacterized protein</fullName>
    </submittedName>
</protein>
<dbReference type="Gene3D" id="3.30.40.10">
    <property type="entry name" value="Zinc/RING finger domain, C3HC4 (zinc finger)"/>
    <property type="match status" value="1"/>
</dbReference>
<dbReference type="SUPFAM" id="SSF57850">
    <property type="entry name" value="RING/U-box"/>
    <property type="match status" value="1"/>
</dbReference>
<sequence>MFENTKKALEVFQKAVECAQCKTPKKDLQYLGTSCKHAQCWDCIKEISTRQPGRRSTSRNHCSTCAFPLDITKIAGAHVLNTCFDTLTELKELLEKAQSMPPLSQVDLACTQRILGDFDDEKCDEIDKKRAVERFLETQGHMPDCDVGEENFAVKTEQSENRDISPELDLFNDYGGRMAASAAQENSSAKRASSKRPSTSSIGDQEFERKPKRTSILKPAPPAEQFELFASQIPKRTHKNEMLTPFVNRRSTAPVTGKVGEYADPLKSASYSGKSEMFPSTDDDDPFTKKIVLTKRQASLEQHAKVVKKEPTPESEDYTPRTRRSAVKFAPSRSQSPMSFGERSMAVKTEQVG</sequence>
<proteinExistence type="predicted"/>
<accession>A0A8R1E0V2</accession>
<feature type="region of interest" description="Disordered" evidence="1">
    <location>
        <begin position="180"/>
        <end position="220"/>
    </location>
</feature>
<evidence type="ECO:0000256" key="1">
    <source>
        <dbReference type="SAM" id="MobiDB-lite"/>
    </source>
</evidence>
<feature type="compositionally biased region" description="Low complexity" evidence="1">
    <location>
        <begin position="187"/>
        <end position="201"/>
    </location>
</feature>
<dbReference type="Proteomes" id="UP000005237">
    <property type="component" value="Unassembled WGS sequence"/>
</dbReference>
<reference evidence="3" key="1">
    <citation type="submission" date="2010-08" db="EMBL/GenBank/DDBJ databases">
        <authorList>
            <consortium name="Caenorhabditis japonica Sequencing Consortium"/>
            <person name="Wilson R.K."/>
        </authorList>
    </citation>
    <scope>NUCLEOTIDE SEQUENCE [LARGE SCALE GENOMIC DNA]</scope>
    <source>
        <strain evidence="3">DF5081</strain>
    </source>
</reference>
<evidence type="ECO:0000313" key="2">
    <source>
        <dbReference type="EnsemblMetazoa" id="CJA17154.1"/>
    </source>
</evidence>